<proteinExistence type="predicted"/>
<sequence>MAAYIYKFFPIKLHILLSACLCQFSVSAQAVEDLLVFPEVRAVSANDVASSSDIFAIIDFFGSASYGQFRLLGEVVLTEDDVEAERLQLGYEFSGAATGWLGRFHNPLGFWNTQFHHGTYLQTSISRPEIAKLEHNGGLFPSHITGVLLETTQNLNDGASLDFSFAAGTSPELRANTGQTVDLVLHPMEVFNPKKGDHRLNLTAQAAYRSGGTYNNQLGTFISNVEISVAGNSVKKIDLSIAGLFAYWEKQNFNAYSALFFAKDRVETGLSTRTGSFSSGYVQLDYLLQDSWVLFARVEDTFGDAGDPYFELMTQFSPETQVAGIRWDITYTQSLKFEISSRESTGINAGESYTSTLLNWSAVFP</sequence>
<evidence type="ECO:0000313" key="1">
    <source>
        <dbReference type="EMBL" id="VAW65135.1"/>
    </source>
</evidence>
<dbReference type="AlphaFoldDB" id="A0A3B0XA19"/>
<name>A0A3B0XA19_9ZZZZ</name>
<organism evidence="1">
    <name type="scientific">hydrothermal vent metagenome</name>
    <dbReference type="NCBI Taxonomy" id="652676"/>
    <lineage>
        <taxon>unclassified sequences</taxon>
        <taxon>metagenomes</taxon>
        <taxon>ecological metagenomes</taxon>
    </lineage>
</organism>
<dbReference type="EMBL" id="UOFG01000244">
    <property type="protein sequence ID" value="VAW65135.1"/>
    <property type="molecule type" value="Genomic_DNA"/>
</dbReference>
<accession>A0A3B0XA19</accession>
<reference evidence="1" key="1">
    <citation type="submission" date="2018-06" db="EMBL/GenBank/DDBJ databases">
        <authorList>
            <person name="Zhirakovskaya E."/>
        </authorList>
    </citation>
    <scope>NUCLEOTIDE SEQUENCE</scope>
</reference>
<gene>
    <name evidence="1" type="ORF">MNBD_GAMMA11-2129</name>
</gene>
<protein>
    <submittedName>
        <fullName evidence="1">Uncharacterized protein</fullName>
    </submittedName>
</protein>